<comment type="pathway">
    <text evidence="5 14">Cofactor biosynthesis; adenosylcobalamin biosynthesis; adenosylcobalamin from cob(II)yrinate a,c-diamide: step 6/7.</text>
</comment>
<keyword evidence="12 14" id="KW-0067">ATP-binding</keyword>
<dbReference type="EC" id="2.7.7.62" evidence="14"/>
<dbReference type="InterPro" id="IPR027417">
    <property type="entry name" value="P-loop_NTPase"/>
</dbReference>
<evidence type="ECO:0000256" key="6">
    <source>
        <dbReference type="ARBA" id="ARBA00005159"/>
    </source>
</evidence>
<comment type="catalytic activity">
    <reaction evidence="3">
        <text>adenosylcob(III)inamide + GTP = adenosylcob(III)inamide phosphate + GDP + H(+)</text>
        <dbReference type="Rhea" id="RHEA:15765"/>
        <dbReference type="ChEBI" id="CHEBI:2480"/>
        <dbReference type="ChEBI" id="CHEBI:15378"/>
        <dbReference type="ChEBI" id="CHEBI:37565"/>
        <dbReference type="ChEBI" id="CHEBI:58189"/>
        <dbReference type="ChEBI" id="CHEBI:58502"/>
        <dbReference type="EC" id="2.7.1.156"/>
    </reaction>
</comment>
<feature type="binding site" evidence="16">
    <location>
        <begin position="48"/>
        <end position="50"/>
    </location>
    <ligand>
        <name>GTP</name>
        <dbReference type="ChEBI" id="CHEBI:37565"/>
    </ligand>
</feature>
<evidence type="ECO:0000256" key="5">
    <source>
        <dbReference type="ARBA" id="ARBA00004692"/>
    </source>
</evidence>
<dbReference type="eggNOG" id="COG2087">
    <property type="taxonomic scope" value="Bacteria"/>
</dbReference>
<dbReference type="PANTHER" id="PTHR34848">
    <property type="match status" value="1"/>
</dbReference>
<evidence type="ECO:0000256" key="16">
    <source>
        <dbReference type="PIRSR" id="PIRSR006135-2"/>
    </source>
</evidence>
<accession>A2SI75</accession>
<name>A2SI75_METPP</name>
<dbReference type="KEGG" id="mpt:Mpe_A2308"/>
<evidence type="ECO:0000256" key="13">
    <source>
        <dbReference type="ARBA" id="ARBA00023134"/>
    </source>
</evidence>
<evidence type="ECO:0000256" key="2">
    <source>
        <dbReference type="ARBA" id="ARBA00000711"/>
    </source>
</evidence>
<dbReference type="AlphaFoldDB" id="A2SI75"/>
<feature type="region of interest" description="Disordered" evidence="17">
    <location>
        <begin position="1"/>
        <end position="24"/>
    </location>
</feature>
<feature type="binding site" evidence="16">
    <location>
        <position position="101"/>
    </location>
    <ligand>
        <name>GTP</name>
        <dbReference type="ChEBI" id="CHEBI:37565"/>
    </ligand>
</feature>
<dbReference type="SUPFAM" id="SSF52540">
    <property type="entry name" value="P-loop containing nucleoside triphosphate hydrolases"/>
    <property type="match status" value="1"/>
</dbReference>
<dbReference type="InterPro" id="IPR003203">
    <property type="entry name" value="CobU/CobP"/>
</dbReference>
<evidence type="ECO:0000256" key="9">
    <source>
        <dbReference type="ARBA" id="ARBA00022679"/>
    </source>
</evidence>
<dbReference type="GO" id="GO:0009236">
    <property type="term" value="P:cobalamin biosynthetic process"/>
    <property type="evidence" value="ECO:0007669"/>
    <property type="project" value="UniProtKB-UniRule"/>
</dbReference>
<comment type="function">
    <text evidence="4 14">Catalyzes ATP-dependent phosphorylation of adenosylcobinamide and addition of GMP to adenosylcobinamide phosphate.</text>
</comment>
<dbReference type="GO" id="GO:0005524">
    <property type="term" value="F:ATP binding"/>
    <property type="evidence" value="ECO:0007669"/>
    <property type="project" value="UniProtKB-UniRule"/>
</dbReference>
<keyword evidence="8 14" id="KW-0169">Cobalamin biosynthesis</keyword>
<evidence type="ECO:0000256" key="3">
    <source>
        <dbReference type="ARBA" id="ARBA00001522"/>
    </source>
</evidence>
<feature type="binding site" evidence="16">
    <location>
        <begin position="65"/>
        <end position="68"/>
    </location>
    <ligand>
        <name>GTP</name>
        <dbReference type="ChEBI" id="CHEBI:37565"/>
    </ligand>
</feature>
<evidence type="ECO:0000256" key="12">
    <source>
        <dbReference type="ARBA" id="ARBA00022840"/>
    </source>
</evidence>
<evidence type="ECO:0000256" key="17">
    <source>
        <dbReference type="SAM" id="MobiDB-lite"/>
    </source>
</evidence>
<feature type="binding site" evidence="16">
    <location>
        <position position="79"/>
    </location>
    <ligand>
        <name>GTP</name>
        <dbReference type="ChEBI" id="CHEBI:37565"/>
    </ligand>
</feature>
<evidence type="ECO:0000313" key="19">
    <source>
        <dbReference type="Proteomes" id="UP000000366"/>
    </source>
</evidence>
<dbReference type="EMBL" id="CP000555">
    <property type="protein sequence ID" value="ABM95264.1"/>
    <property type="molecule type" value="Genomic_DNA"/>
</dbReference>
<evidence type="ECO:0000256" key="14">
    <source>
        <dbReference type="PIRNR" id="PIRNR006135"/>
    </source>
</evidence>
<keyword evidence="13 14" id="KW-0342">GTP-binding</keyword>
<keyword evidence="19" id="KW-1185">Reference proteome</keyword>
<dbReference type="PIRSF" id="PIRSF006135">
    <property type="entry name" value="CobU"/>
    <property type="match status" value="1"/>
</dbReference>
<dbReference type="EC" id="2.7.1.156" evidence="14"/>
<comment type="similarity">
    <text evidence="7 14">Belongs to the CobU/CobP family.</text>
</comment>
<evidence type="ECO:0000256" key="15">
    <source>
        <dbReference type="PIRSR" id="PIRSR006135-1"/>
    </source>
</evidence>
<protein>
    <recommendedName>
        <fullName evidence="14">Bifunctional adenosylcobalamin biosynthesis protein</fullName>
        <ecNumber evidence="14">2.7.1.156</ecNumber>
        <ecNumber evidence="14">2.7.7.62</ecNumber>
    </recommendedName>
</protein>
<dbReference type="HOGENOM" id="CLU_094161_0_1_4"/>
<evidence type="ECO:0000256" key="7">
    <source>
        <dbReference type="ARBA" id="ARBA00007490"/>
    </source>
</evidence>
<keyword evidence="10 14" id="KW-0547">Nucleotide-binding</keyword>
<dbReference type="Proteomes" id="UP000000366">
    <property type="component" value="Chromosome"/>
</dbReference>
<feature type="binding site" evidence="16">
    <location>
        <begin position="19"/>
        <end position="26"/>
    </location>
    <ligand>
        <name>GTP</name>
        <dbReference type="ChEBI" id="CHEBI:37565"/>
    </ligand>
</feature>
<evidence type="ECO:0000256" key="11">
    <source>
        <dbReference type="ARBA" id="ARBA00022777"/>
    </source>
</evidence>
<reference evidence="18 19" key="1">
    <citation type="journal article" date="2007" name="J. Bacteriol.">
        <title>Whole-genome analysis of the methyl tert-butyl ether-degrading beta-proteobacterium Methylibium petroleiphilum PM1.</title>
        <authorList>
            <person name="Kane S.R."/>
            <person name="Chakicherla A.Y."/>
            <person name="Chain P.S.G."/>
            <person name="Schmidt R."/>
            <person name="Shin M.W."/>
            <person name="Legler T.C."/>
            <person name="Scow K.M."/>
            <person name="Larimer F.W."/>
            <person name="Lucas S.M."/>
            <person name="Richardson P.M."/>
            <person name="Hristova K.R."/>
        </authorList>
    </citation>
    <scope>NUCLEOTIDE SEQUENCE [LARGE SCALE GENOMIC DNA]</scope>
    <source>
        <strain evidence="19">ATCC BAA-1232 / LMG 22953 / PM1</strain>
    </source>
</reference>
<keyword evidence="11 14" id="KW-0418">Kinase</keyword>
<evidence type="ECO:0000256" key="8">
    <source>
        <dbReference type="ARBA" id="ARBA00022573"/>
    </source>
</evidence>
<dbReference type="Pfam" id="PF02283">
    <property type="entry name" value="CobU"/>
    <property type="match status" value="1"/>
</dbReference>
<dbReference type="CDD" id="cd00544">
    <property type="entry name" value="CobU"/>
    <property type="match status" value="1"/>
</dbReference>
<proteinExistence type="inferred from homology"/>
<dbReference type="GO" id="GO:0043752">
    <property type="term" value="F:adenosylcobinamide kinase activity"/>
    <property type="evidence" value="ECO:0007669"/>
    <property type="project" value="UniProtKB-EC"/>
</dbReference>
<evidence type="ECO:0000256" key="1">
    <source>
        <dbReference type="ARBA" id="ARBA00000312"/>
    </source>
</evidence>
<dbReference type="GO" id="GO:0008820">
    <property type="term" value="F:cobinamide phosphate guanylyltransferase activity"/>
    <property type="evidence" value="ECO:0007669"/>
    <property type="project" value="UniProtKB-UniRule"/>
</dbReference>
<dbReference type="GO" id="GO:0005525">
    <property type="term" value="F:GTP binding"/>
    <property type="evidence" value="ECO:0007669"/>
    <property type="project" value="UniProtKB-UniRule"/>
</dbReference>
<organism evidence="18 19">
    <name type="scientific">Methylibium petroleiphilum (strain ATCC BAA-1232 / LMG 22953 / PM1)</name>
    <dbReference type="NCBI Taxonomy" id="420662"/>
    <lineage>
        <taxon>Bacteria</taxon>
        <taxon>Pseudomonadati</taxon>
        <taxon>Pseudomonadota</taxon>
        <taxon>Betaproteobacteria</taxon>
        <taxon>Burkholderiales</taxon>
        <taxon>Sphaerotilaceae</taxon>
        <taxon>Methylibium</taxon>
    </lineage>
</organism>
<evidence type="ECO:0000256" key="4">
    <source>
        <dbReference type="ARBA" id="ARBA00003889"/>
    </source>
</evidence>
<evidence type="ECO:0000313" key="18">
    <source>
        <dbReference type="EMBL" id="ABM95264.1"/>
    </source>
</evidence>
<dbReference type="STRING" id="420662.Mpe_A2308"/>
<comment type="catalytic activity">
    <reaction evidence="2 14">
        <text>adenosylcob(III)inamide phosphate + GTP + H(+) = adenosylcob(III)inamide-GDP + diphosphate</text>
        <dbReference type="Rhea" id="RHEA:22712"/>
        <dbReference type="ChEBI" id="CHEBI:15378"/>
        <dbReference type="ChEBI" id="CHEBI:33019"/>
        <dbReference type="ChEBI" id="CHEBI:37565"/>
        <dbReference type="ChEBI" id="CHEBI:58502"/>
        <dbReference type="ChEBI" id="CHEBI:60487"/>
        <dbReference type="EC" id="2.7.7.62"/>
    </reaction>
</comment>
<dbReference type="Gene3D" id="3.40.50.300">
    <property type="entry name" value="P-loop containing nucleotide triphosphate hydrolases"/>
    <property type="match status" value="1"/>
</dbReference>
<comment type="pathway">
    <text evidence="6 14">Cofactor biosynthesis; adenosylcobalamin biosynthesis; adenosylcobalamin from cob(II)yrinate a,c-diamide: step 5/7.</text>
</comment>
<sequence length="197" mass="21227">MGERRSHPKGSGTGELILGGQRSGKSRCAESRAADWLALPGRSAVLLATALAGDDEMRSRIARHRHDRAERVPGLATDEVPRELAAAVRRHSEPDRMVLVDCLSLWLTNLRMPMQGAAVTDAELDRHVADLCEALRSARGPVVLVSNEIGLGLAPLGAEARRFVDDLGRLHQAVAAQCARVTLMVAGIELPVRRADP</sequence>
<dbReference type="RefSeq" id="WP_011829901.1">
    <property type="nucleotide sequence ID" value="NC_008825.1"/>
</dbReference>
<dbReference type="UniPathway" id="UPA00148">
    <property type="reaction ID" value="UER00236"/>
</dbReference>
<comment type="catalytic activity">
    <reaction evidence="1 14">
        <text>adenosylcob(III)inamide + ATP = adenosylcob(III)inamide phosphate + ADP + H(+)</text>
        <dbReference type="Rhea" id="RHEA:15769"/>
        <dbReference type="ChEBI" id="CHEBI:2480"/>
        <dbReference type="ChEBI" id="CHEBI:15378"/>
        <dbReference type="ChEBI" id="CHEBI:30616"/>
        <dbReference type="ChEBI" id="CHEBI:58502"/>
        <dbReference type="ChEBI" id="CHEBI:456216"/>
        <dbReference type="EC" id="2.7.1.156"/>
    </reaction>
</comment>
<evidence type="ECO:0000256" key="10">
    <source>
        <dbReference type="ARBA" id="ARBA00022741"/>
    </source>
</evidence>
<feature type="active site" description="GMP-histidine intermediate" evidence="15">
    <location>
        <position position="64"/>
    </location>
</feature>
<gene>
    <name evidence="18" type="primary">cobU</name>
    <name evidence="18" type="ordered locus">Mpe_A2308</name>
</gene>
<dbReference type="PANTHER" id="PTHR34848:SF1">
    <property type="entry name" value="BIFUNCTIONAL ADENOSYLCOBALAMIN BIOSYNTHESIS PROTEIN COBU"/>
    <property type="match status" value="1"/>
</dbReference>
<keyword evidence="9 14" id="KW-0808">Transferase</keyword>